<organism evidence="1 2">
    <name type="scientific">Rhizophagus clarus</name>
    <dbReference type="NCBI Taxonomy" id="94130"/>
    <lineage>
        <taxon>Eukaryota</taxon>
        <taxon>Fungi</taxon>
        <taxon>Fungi incertae sedis</taxon>
        <taxon>Mucoromycota</taxon>
        <taxon>Glomeromycotina</taxon>
        <taxon>Glomeromycetes</taxon>
        <taxon>Glomerales</taxon>
        <taxon>Glomeraceae</taxon>
        <taxon>Rhizophagus</taxon>
    </lineage>
</organism>
<dbReference type="InterPro" id="IPR011990">
    <property type="entry name" value="TPR-like_helical_dom_sf"/>
</dbReference>
<comment type="caution">
    <text evidence="1">The sequence shown here is derived from an EMBL/GenBank/DDBJ whole genome shotgun (WGS) entry which is preliminary data.</text>
</comment>
<dbReference type="InterPro" id="IPR052748">
    <property type="entry name" value="ISR_Activator"/>
</dbReference>
<dbReference type="AlphaFoldDB" id="A0A8H3L6E6"/>
<dbReference type="PANTHER" id="PTHR45011">
    <property type="entry name" value="DAP3-BINDING CELL DEATH ENHANCER 1"/>
    <property type="match status" value="1"/>
</dbReference>
<dbReference type="OrthoDB" id="2384430at2759"/>
<evidence type="ECO:0000313" key="2">
    <source>
        <dbReference type="Proteomes" id="UP000615446"/>
    </source>
</evidence>
<dbReference type="EMBL" id="BLAL01000053">
    <property type="protein sequence ID" value="GES80785.1"/>
    <property type="molecule type" value="Genomic_DNA"/>
</dbReference>
<accession>A0A8H3L6E6</accession>
<protein>
    <submittedName>
        <fullName evidence="1">Sel1 repeat family protein</fullName>
    </submittedName>
</protein>
<dbReference type="SMART" id="SM00671">
    <property type="entry name" value="SEL1"/>
    <property type="match status" value="2"/>
</dbReference>
<evidence type="ECO:0000313" key="1">
    <source>
        <dbReference type="EMBL" id="GES80785.1"/>
    </source>
</evidence>
<dbReference type="Gene3D" id="1.25.40.10">
    <property type="entry name" value="Tetratricopeptide repeat domain"/>
    <property type="match status" value="1"/>
</dbReference>
<dbReference type="PANTHER" id="PTHR45011:SF1">
    <property type="entry name" value="DAP3-BINDING CELL DEATH ENHANCER 1"/>
    <property type="match status" value="1"/>
</dbReference>
<name>A0A8H3L6E6_9GLOM</name>
<reference evidence="1" key="1">
    <citation type="submission" date="2019-10" db="EMBL/GenBank/DDBJ databases">
        <title>Conservation and host-specific expression of non-tandemly repeated heterogenous ribosome RNA gene in arbuscular mycorrhizal fungi.</title>
        <authorList>
            <person name="Maeda T."/>
            <person name="Kobayashi Y."/>
            <person name="Nakagawa T."/>
            <person name="Ezawa T."/>
            <person name="Yamaguchi K."/>
            <person name="Bino T."/>
            <person name="Nishimoto Y."/>
            <person name="Shigenobu S."/>
            <person name="Kawaguchi M."/>
        </authorList>
    </citation>
    <scope>NUCLEOTIDE SEQUENCE</scope>
    <source>
        <strain evidence="1">HR1</strain>
    </source>
</reference>
<dbReference type="SUPFAM" id="SSF81901">
    <property type="entry name" value="HCP-like"/>
    <property type="match status" value="1"/>
</dbReference>
<dbReference type="Pfam" id="PF08238">
    <property type="entry name" value="Sel1"/>
    <property type="match status" value="3"/>
</dbReference>
<dbReference type="InterPro" id="IPR006597">
    <property type="entry name" value="Sel1-like"/>
</dbReference>
<sequence length="95" mass="10580">MKINHLNGTNAGCVNGQYNLGHCYENGIGTDKDKEKAFEWYTKSVSAGNAIGQYNLGRCYENGTAEDGFAESQYYVGNSIMMVFYGTKKLRIMDI</sequence>
<dbReference type="Proteomes" id="UP000615446">
    <property type="component" value="Unassembled WGS sequence"/>
</dbReference>
<gene>
    <name evidence="1" type="ORF">RCL2_000804300</name>
</gene>
<proteinExistence type="predicted"/>